<reference evidence="1" key="1">
    <citation type="submission" date="2018-05" db="EMBL/GenBank/DDBJ databases">
        <authorList>
            <person name="Lanie J.A."/>
            <person name="Ng W.-L."/>
            <person name="Kazmierczak K.M."/>
            <person name="Andrzejewski T.M."/>
            <person name="Davidsen T.M."/>
            <person name="Wayne K.J."/>
            <person name="Tettelin H."/>
            <person name="Glass J.I."/>
            <person name="Rusch D."/>
            <person name="Podicherti R."/>
            <person name="Tsui H.-C.T."/>
            <person name="Winkler M.E."/>
        </authorList>
    </citation>
    <scope>NUCLEOTIDE SEQUENCE</scope>
</reference>
<dbReference type="Gene3D" id="3.90.320.10">
    <property type="match status" value="1"/>
</dbReference>
<sequence>MSNKLLVDVCPSCMKPWRQDLLKTTPEENISKFVLEAFQRAKKDALWKNSGTRLKTYHVSDFVSPCLRKSHYSKIPELKKDMDAEMVSILYQGIIVHDNSQLSAINELTMCYDIVNRISVDIQDVKNMDEKQKENILTGTLDDLLRVGRDFVICDKKTYNSRGYVKKEASPEHMKQVNIYKVMLDAAYGINAEFGCNLYLDKGNGYKELPIVYRTAPIEETQEFLESTLKKFKAGLPDPTITFLCNMKNRDKKCYCNYIDQCTKDGRDNFV</sequence>
<accession>A0A382ETD1</accession>
<dbReference type="EMBL" id="UINC01046080">
    <property type="protein sequence ID" value="SVB53639.1"/>
    <property type="molecule type" value="Genomic_DNA"/>
</dbReference>
<name>A0A382ETD1_9ZZZZ</name>
<organism evidence="1">
    <name type="scientific">marine metagenome</name>
    <dbReference type="NCBI Taxonomy" id="408172"/>
    <lineage>
        <taxon>unclassified sequences</taxon>
        <taxon>metagenomes</taxon>
        <taxon>ecological metagenomes</taxon>
    </lineage>
</organism>
<proteinExistence type="predicted"/>
<dbReference type="AlphaFoldDB" id="A0A382ETD1"/>
<evidence type="ECO:0008006" key="2">
    <source>
        <dbReference type="Google" id="ProtNLM"/>
    </source>
</evidence>
<evidence type="ECO:0000313" key="1">
    <source>
        <dbReference type="EMBL" id="SVB53639.1"/>
    </source>
</evidence>
<dbReference type="InterPro" id="IPR011604">
    <property type="entry name" value="PDDEXK-like_dom_sf"/>
</dbReference>
<protein>
    <recommendedName>
        <fullName evidence="2">PD-(D/E)XK endonuclease-like domain-containing protein</fullName>
    </recommendedName>
</protein>
<gene>
    <name evidence="1" type="ORF">METZ01_LOCUS206493</name>
</gene>